<dbReference type="EMBL" id="KN714667">
    <property type="protein sequence ID" value="KUI53010.1"/>
    <property type="molecule type" value="Genomic_DNA"/>
</dbReference>
<sequence length="85" mass="9646">MTETPPRYEQWDGPGDELFGGAEAWGNDGPINVMKKASERVVFHDGGNTFNDTRLSHTQPWRLRYPTPRDLKERLARDSVSDDGV</sequence>
<proteinExistence type="predicted"/>
<reference evidence="3" key="1">
    <citation type="submission" date="2014-12" db="EMBL/GenBank/DDBJ databases">
        <title>Genome Sequence of Valsa Canker Pathogens Uncovers a Specific Adaption of Colonization on Woody Bark.</title>
        <authorList>
            <person name="Yin Z."/>
            <person name="Liu H."/>
            <person name="Gao X."/>
            <person name="Li Z."/>
            <person name="Song N."/>
            <person name="Ke X."/>
            <person name="Dai Q."/>
            <person name="Wu Y."/>
            <person name="Sun Y."/>
            <person name="Xu J.-R."/>
            <person name="Kang Z.K."/>
            <person name="Wang L."/>
            <person name="Huang L."/>
        </authorList>
    </citation>
    <scope>NUCLEOTIDE SEQUENCE [LARGE SCALE GENOMIC DNA]</scope>
    <source>
        <strain evidence="3">SXYL134</strain>
    </source>
</reference>
<keyword evidence="3" id="KW-1185">Reference proteome</keyword>
<evidence type="ECO:0000313" key="3">
    <source>
        <dbReference type="Proteomes" id="UP000078576"/>
    </source>
</evidence>
<dbReference type="AlphaFoldDB" id="A0A194UMW7"/>
<evidence type="ECO:0000256" key="1">
    <source>
        <dbReference type="SAM" id="MobiDB-lite"/>
    </source>
</evidence>
<evidence type="ECO:0000313" key="2">
    <source>
        <dbReference type="EMBL" id="KUI53010.1"/>
    </source>
</evidence>
<feature type="region of interest" description="Disordered" evidence="1">
    <location>
        <begin position="1"/>
        <end position="23"/>
    </location>
</feature>
<name>A0A194UMW7_CYTMA</name>
<dbReference type="OrthoDB" id="10282646at2759"/>
<dbReference type="Proteomes" id="UP000078576">
    <property type="component" value="Unassembled WGS sequence"/>
</dbReference>
<accession>A0A194UMW7</accession>
<organism evidence="2 3">
    <name type="scientific">Cytospora mali</name>
    <name type="common">Apple Valsa canker fungus</name>
    <name type="synonym">Valsa mali</name>
    <dbReference type="NCBI Taxonomy" id="578113"/>
    <lineage>
        <taxon>Eukaryota</taxon>
        <taxon>Fungi</taxon>
        <taxon>Dikarya</taxon>
        <taxon>Ascomycota</taxon>
        <taxon>Pezizomycotina</taxon>
        <taxon>Sordariomycetes</taxon>
        <taxon>Sordariomycetidae</taxon>
        <taxon>Diaporthales</taxon>
        <taxon>Cytosporaceae</taxon>
        <taxon>Cytospora</taxon>
    </lineage>
</organism>
<protein>
    <submittedName>
        <fullName evidence="2">Uncharacterized protein</fullName>
    </submittedName>
</protein>
<gene>
    <name evidence="2" type="ORF">VP1G_10553</name>
</gene>